<evidence type="ECO:0000313" key="1">
    <source>
        <dbReference type="EMBL" id="KNE02634.1"/>
    </source>
</evidence>
<accession>A0A0L0P8I1</accession>
<dbReference type="Proteomes" id="UP000037122">
    <property type="component" value="Unassembled WGS sequence"/>
</dbReference>
<dbReference type="VEuPathDB" id="FungiDB:QG37_00453"/>
<dbReference type="EMBL" id="LGST01000003">
    <property type="protein sequence ID" value="KNE02634.1"/>
    <property type="molecule type" value="Genomic_DNA"/>
</dbReference>
<sequence>MPQGRKPVRVQCALRWMRIGCEAPLVGFWKNQDSDAKDNQVDEVRGPTFGGKVFFPGILTAI</sequence>
<proteinExistence type="predicted"/>
<gene>
    <name evidence="1" type="ORF">QG37_00453</name>
</gene>
<comment type="caution">
    <text evidence="1">The sequence shown here is derived from an EMBL/GenBank/DDBJ whole genome shotgun (WGS) entry which is preliminary data.</text>
</comment>
<dbReference type="AlphaFoldDB" id="A0A0L0P8I1"/>
<organism evidence="1 2">
    <name type="scientific">Candidozyma auris</name>
    <name type="common">Yeast</name>
    <name type="synonym">Candida auris</name>
    <dbReference type="NCBI Taxonomy" id="498019"/>
    <lineage>
        <taxon>Eukaryota</taxon>
        <taxon>Fungi</taxon>
        <taxon>Dikarya</taxon>
        <taxon>Ascomycota</taxon>
        <taxon>Saccharomycotina</taxon>
        <taxon>Pichiomycetes</taxon>
        <taxon>Metschnikowiaceae</taxon>
        <taxon>Candidozyma</taxon>
    </lineage>
</organism>
<evidence type="ECO:0000313" key="2">
    <source>
        <dbReference type="Proteomes" id="UP000037122"/>
    </source>
</evidence>
<name>A0A0L0P8I1_CANAR</name>
<protein>
    <submittedName>
        <fullName evidence="1">Uncharacterized protein</fullName>
    </submittedName>
</protein>
<reference evidence="2" key="1">
    <citation type="journal article" date="2015" name="BMC Genomics">
        <title>Draft genome of a commonly misdiagnosed multidrug resistant pathogen Candida auris.</title>
        <authorList>
            <person name="Chatterjee S."/>
            <person name="Alampalli S.V."/>
            <person name="Nageshan R.K."/>
            <person name="Chettiar S.T."/>
            <person name="Joshi S."/>
            <person name="Tatu U.S."/>
        </authorList>
    </citation>
    <scope>NUCLEOTIDE SEQUENCE [LARGE SCALE GENOMIC DNA]</scope>
    <source>
        <strain evidence="2">6684</strain>
    </source>
</reference>